<evidence type="ECO:0000313" key="2">
    <source>
        <dbReference type="EMBL" id="VYT02050.1"/>
    </source>
</evidence>
<dbReference type="EMBL" id="CACRSL010000003">
    <property type="protein sequence ID" value="VYT02050.1"/>
    <property type="molecule type" value="Genomic_DNA"/>
</dbReference>
<feature type="domain" description="Dit-like phage tail protein N-terminal" evidence="1">
    <location>
        <begin position="44"/>
        <end position="139"/>
    </location>
</feature>
<reference evidence="2" key="1">
    <citation type="submission" date="2019-11" db="EMBL/GenBank/DDBJ databases">
        <authorList>
            <person name="Feng L."/>
        </authorList>
    </citation>
    <scope>NUCLEOTIDE SEQUENCE</scope>
    <source>
        <strain evidence="2">AundefinedLFYP135</strain>
    </source>
</reference>
<proteinExistence type="predicted"/>
<sequence>MGYSLFLDGIHLPVGTDKLTVQHGMKSREYDVLGQGRVQTPDSRELRTVSFTTEFPGQVYSYVEESAFQSPGKLIAKLRALQEEKKPFRFVAVGGDKLTMRVTLEQMDTTEQGGEDGDYEVSIRLKEYREFGVKTTDIPSLPRPGTVPEPKTVTLNPGETLQDKLTPSQKKAVETGAKTVLAFAMGKVINPAIAPAFVPIQIVPTEVHDSAIDLAADREKMRQWVGIAKDVKDRIQKLNLPDDYDFGNQM</sequence>
<gene>
    <name evidence="2" type="ORF">AULFYP135_01322</name>
</gene>
<accession>A0A6N2T955</accession>
<protein>
    <recommendedName>
        <fullName evidence="1">Dit-like phage tail protein N-terminal domain-containing protein</fullName>
    </recommendedName>
</protein>
<name>A0A6N2T955_9FIRM</name>
<dbReference type="Pfam" id="PF21821">
    <property type="entry name" value="Dit_like"/>
    <property type="match status" value="1"/>
</dbReference>
<evidence type="ECO:0000259" key="1">
    <source>
        <dbReference type="Pfam" id="PF21821"/>
    </source>
</evidence>
<dbReference type="AlphaFoldDB" id="A0A6N2T955"/>
<organism evidence="2">
    <name type="scientific">uncultured Anaerotruncus sp</name>
    <dbReference type="NCBI Taxonomy" id="905011"/>
    <lineage>
        <taxon>Bacteria</taxon>
        <taxon>Bacillati</taxon>
        <taxon>Bacillota</taxon>
        <taxon>Clostridia</taxon>
        <taxon>Eubacteriales</taxon>
        <taxon>Oscillospiraceae</taxon>
        <taxon>Anaerotruncus</taxon>
        <taxon>environmental samples</taxon>
    </lineage>
</organism>
<dbReference type="InterPro" id="IPR048494">
    <property type="entry name" value="Dit-like_N"/>
</dbReference>